<dbReference type="Proteomes" id="UP001174136">
    <property type="component" value="Unassembled WGS sequence"/>
</dbReference>
<dbReference type="EMBL" id="JAOPHQ010004276">
    <property type="protein sequence ID" value="KAK0139982.1"/>
    <property type="molecule type" value="Genomic_DNA"/>
</dbReference>
<keyword evidence="2" id="KW-1185">Reference proteome</keyword>
<dbReference type="AlphaFoldDB" id="A0AA47MH58"/>
<accession>A0AA47MH58</accession>
<sequence length="173" mass="19284">MRTCSSIETKVHSTNTQIVFDATFNILDVAKWPAGSTHDPRILMGSGLRREAPCTSWWLSLQDVLTPYLSPQPGAQLKYNMQVFQLTSENEDILYERYRFSSEGIRYLIILVGPYVGNATKRSCALTVAQCVCVSLRFFATGTYLHTVGDAENISKNTVCLAIRKVVAALNRA</sequence>
<gene>
    <name evidence="1" type="ORF">N1851_023089</name>
</gene>
<evidence type="ECO:0000313" key="2">
    <source>
        <dbReference type="Proteomes" id="UP001174136"/>
    </source>
</evidence>
<name>A0AA47MH58_MERPO</name>
<organism evidence="1 2">
    <name type="scientific">Merluccius polli</name>
    <name type="common">Benguela hake</name>
    <name type="synonym">Merluccius cadenati</name>
    <dbReference type="NCBI Taxonomy" id="89951"/>
    <lineage>
        <taxon>Eukaryota</taxon>
        <taxon>Metazoa</taxon>
        <taxon>Chordata</taxon>
        <taxon>Craniata</taxon>
        <taxon>Vertebrata</taxon>
        <taxon>Euteleostomi</taxon>
        <taxon>Actinopterygii</taxon>
        <taxon>Neopterygii</taxon>
        <taxon>Teleostei</taxon>
        <taxon>Neoteleostei</taxon>
        <taxon>Acanthomorphata</taxon>
        <taxon>Zeiogadaria</taxon>
        <taxon>Gadariae</taxon>
        <taxon>Gadiformes</taxon>
        <taxon>Gadoidei</taxon>
        <taxon>Merlucciidae</taxon>
        <taxon>Merluccius</taxon>
    </lineage>
</organism>
<comment type="caution">
    <text evidence="1">The sequence shown here is derived from an EMBL/GenBank/DDBJ whole genome shotgun (WGS) entry which is preliminary data.</text>
</comment>
<reference evidence="1" key="1">
    <citation type="journal article" date="2023" name="Front. Mar. Sci.">
        <title>A new Merluccius polli reference genome to investigate the effects of global change in West African waters.</title>
        <authorList>
            <person name="Mateo J.L."/>
            <person name="Blanco-Fernandez C."/>
            <person name="Garcia-Vazquez E."/>
            <person name="Machado-Schiaffino G."/>
        </authorList>
    </citation>
    <scope>NUCLEOTIDE SEQUENCE</scope>
    <source>
        <strain evidence="1">C29</strain>
        <tissue evidence="1">Fin</tissue>
    </source>
</reference>
<evidence type="ECO:0000313" key="1">
    <source>
        <dbReference type="EMBL" id="KAK0139982.1"/>
    </source>
</evidence>
<protein>
    <submittedName>
        <fullName evidence="1">Uncharacterized protein</fullName>
    </submittedName>
</protein>
<proteinExistence type="predicted"/>